<dbReference type="RefSeq" id="WP_386046482.1">
    <property type="nucleotide sequence ID" value="NZ_JBHUIO010000005.1"/>
</dbReference>
<evidence type="ECO:0000313" key="3">
    <source>
        <dbReference type="Proteomes" id="UP001597343"/>
    </source>
</evidence>
<organism evidence="2 3">
    <name type="scientific">Tumebacillus lipolyticus</name>
    <dbReference type="NCBI Taxonomy" id="1280370"/>
    <lineage>
        <taxon>Bacteria</taxon>
        <taxon>Bacillati</taxon>
        <taxon>Bacillota</taxon>
        <taxon>Bacilli</taxon>
        <taxon>Bacillales</taxon>
        <taxon>Alicyclobacillaceae</taxon>
        <taxon>Tumebacillus</taxon>
    </lineage>
</organism>
<comment type="caution">
    <text evidence="2">The sequence shown here is derived from an EMBL/GenBank/DDBJ whole genome shotgun (WGS) entry which is preliminary data.</text>
</comment>
<proteinExistence type="predicted"/>
<protein>
    <submittedName>
        <fullName evidence="2">Uncharacterized protein</fullName>
    </submittedName>
</protein>
<feature type="signal peptide" evidence="1">
    <location>
        <begin position="1"/>
        <end position="24"/>
    </location>
</feature>
<keyword evidence="1" id="KW-0732">Signal</keyword>
<name>A0ABW4ZXX2_9BACL</name>
<keyword evidence="3" id="KW-1185">Reference proteome</keyword>
<sequence length="164" mass="17625">MKKKMVLAALVGAMTLAGAGSVSAASVDFEKTGTGAEGYVAAVENTDLVTIQDWVYTRGYSKSYQNLYGITVATQTTNTQWRANDAKTQNLASGSLWQDNWATIAYGYKDETNAWNYFYSNVGQAKQSVKFESGIPTPWGHVGGSNFTSTIVTNVSPDGSTTAY</sequence>
<accession>A0ABW4ZXX2</accession>
<evidence type="ECO:0000313" key="2">
    <source>
        <dbReference type="EMBL" id="MFD2170494.1"/>
    </source>
</evidence>
<evidence type="ECO:0000256" key="1">
    <source>
        <dbReference type="SAM" id="SignalP"/>
    </source>
</evidence>
<dbReference type="Proteomes" id="UP001597343">
    <property type="component" value="Unassembled WGS sequence"/>
</dbReference>
<gene>
    <name evidence="2" type="ORF">ACFSOY_10815</name>
</gene>
<dbReference type="EMBL" id="JBHUIO010000005">
    <property type="protein sequence ID" value="MFD2170494.1"/>
    <property type="molecule type" value="Genomic_DNA"/>
</dbReference>
<reference evidence="3" key="1">
    <citation type="journal article" date="2019" name="Int. J. Syst. Evol. Microbiol.">
        <title>The Global Catalogue of Microorganisms (GCM) 10K type strain sequencing project: providing services to taxonomists for standard genome sequencing and annotation.</title>
        <authorList>
            <consortium name="The Broad Institute Genomics Platform"/>
            <consortium name="The Broad Institute Genome Sequencing Center for Infectious Disease"/>
            <person name="Wu L."/>
            <person name="Ma J."/>
        </authorList>
    </citation>
    <scope>NUCLEOTIDE SEQUENCE [LARGE SCALE GENOMIC DNA]</scope>
    <source>
        <strain evidence="3">CGMCC 1.13574</strain>
    </source>
</reference>
<feature type="chain" id="PRO_5046833681" evidence="1">
    <location>
        <begin position="25"/>
        <end position="164"/>
    </location>
</feature>